<protein>
    <submittedName>
        <fullName evidence="1">RNA helicase aquarius</fullName>
    </submittedName>
</protein>
<comment type="caution">
    <text evidence="1">The sequence shown here is derived from an EMBL/GenBank/DDBJ whole genome shotgun (WGS) entry which is preliminary data.</text>
</comment>
<accession>A0ACC0IFR2</accession>
<name>A0ACC0IFR2_9ERIC</name>
<evidence type="ECO:0000313" key="1">
    <source>
        <dbReference type="EMBL" id="KAI8023833.1"/>
    </source>
</evidence>
<dbReference type="EMBL" id="CM045763">
    <property type="protein sequence ID" value="KAI8023833.1"/>
    <property type="molecule type" value="Genomic_DNA"/>
</dbReference>
<gene>
    <name evidence="1" type="ORF">LOK49_LG03G02044</name>
</gene>
<keyword evidence="2" id="KW-1185">Reference proteome</keyword>
<evidence type="ECO:0000313" key="2">
    <source>
        <dbReference type="Proteomes" id="UP001060215"/>
    </source>
</evidence>
<keyword evidence="1" id="KW-0547">Nucleotide-binding</keyword>
<keyword evidence="1" id="KW-0378">Hydrolase</keyword>
<keyword evidence="1" id="KW-0347">Helicase</keyword>
<reference evidence="1 2" key="1">
    <citation type="journal article" date="2022" name="Plant J.">
        <title>Chromosome-level genome of Camellia lanceoleosa provides a valuable resource for understanding genome evolution and self-incompatibility.</title>
        <authorList>
            <person name="Gong W."/>
            <person name="Xiao S."/>
            <person name="Wang L."/>
            <person name="Liao Z."/>
            <person name="Chang Y."/>
            <person name="Mo W."/>
            <person name="Hu G."/>
            <person name="Li W."/>
            <person name="Zhao G."/>
            <person name="Zhu H."/>
            <person name="Hu X."/>
            <person name="Ji K."/>
            <person name="Xiang X."/>
            <person name="Song Q."/>
            <person name="Yuan D."/>
            <person name="Jin S."/>
            <person name="Zhang L."/>
        </authorList>
    </citation>
    <scope>NUCLEOTIDE SEQUENCE [LARGE SCALE GENOMIC DNA]</scope>
    <source>
        <strain evidence="1">SQ_2022a</strain>
    </source>
</reference>
<dbReference type="Proteomes" id="UP001060215">
    <property type="component" value="Chromosome 6"/>
</dbReference>
<proteinExistence type="predicted"/>
<keyword evidence="1" id="KW-0067">ATP-binding</keyword>
<organism evidence="1 2">
    <name type="scientific">Camellia lanceoleosa</name>
    <dbReference type="NCBI Taxonomy" id="1840588"/>
    <lineage>
        <taxon>Eukaryota</taxon>
        <taxon>Viridiplantae</taxon>
        <taxon>Streptophyta</taxon>
        <taxon>Embryophyta</taxon>
        <taxon>Tracheophyta</taxon>
        <taxon>Spermatophyta</taxon>
        <taxon>Magnoliopsida</taxon>
        <taxon>eudicotyledons</taxon>
        <taxon>Gunneridae</taxon>
        <taxon>Pentapetalae</taxon>
        <taxon>asterids</taxon>
        <taxon>Ericales</taxon>
        <taxon>Theaceae</taxon>
        <taxon>Camellia</taxon>
    </lineage>
</organism>
<sequence length="290" mass="32855">MDQSLFTRFVRLGIPYIGLNAQGRARPSIARLYIWRYRDLGGLPYVKEEAIFHSAIAGFCYEYQLVNVPEYRARGQTAPCPRFYLSVGEAEYIVSVYMFMRLLGYPANKISILTTYNGQKLLIRDVIASDVFHLTSLVHQAKLPQLTSSKVSRMTLFYCLLSWTHPLCRDIEEMENIVNYKIYQAQMMSHQFSAYSRQVGDSEQDGLQNLASSHTFMDSGIPALENSAHKDMPSEDKSAEITQMETIANQNGDIPLTSHSNGEADMEVATNDKNAMELESSSNEESKIEE</sequence>